<dbReference type="InterPro" id="IPR027417">
    <property type="entry name" value="P-loop_NTPase"/>
</dbReference>
<evidence type="ECO:0008006" key="3">
    <source>
        <dbReference type="Google" id="ProtNLM"/>
    </source>
</evidence>
<dbReference type="InterPro" id="IPR008868">
    <property type="entry name" value="TniB"/>
</dbReference>
<keyword evidence="2" id="KW-1185">Reference proteome</keyword>
<dbReference type="Gene3D" id="3.40.50.300">
    <property type="entry name" value="P-loop containing nucleotide triphosphate hydrolases"/>
    <property type="match status" value="1"/>
</dbReference>
<dbReference type="KEGG" id="lto:RGQ30_00120"/>
<dbReference type="AlphaFoldDB" id="A0AA86IYJ2"/>
<dbReference type="Pfam" id="PF05621">
    <property type="entry name" value="TniB"/>
    <property type="match status" value="1"/>
</dbReference>
<name>A0AA86IYJ2_9BURK</name>
<protein>
    <recommendedName>
        <fullName evidence="3">AAA+ ATPase domain-containing protein</fullName>
    </recommendedName>
</protein>
<organism evidence="1 2">
    <name type="scientific">Limnobacter thiooxidans</name>
    <dbReference type="NCBI Taxonomy" id="131080"/>
    <lineage>
        <taxon>Bacteria</taxon>
        <taxon>Pseudomonadati</taxon>
        <taxon>Pseudomonadota</taxon>
        <taxon>Betaproteobacteria</taxon>
        <taxon>Burkholderiales</taxon>
        <taxon>Burkholderiaceae</taxon>
        <taxon>Limnobacter</taxon>
    </lineage>
</organism>
<evidence type="ECO:0000313" key="2">
    <source>
        <dbReference type="Proteomes" id="UP001329151"/>
    </source>
</evidence>
<sequence length="331" mass="37442">MTRIEQNIINDKVHLHPAFERVAQQLTIYIKDGLSPPEVTGAYRSLKWILGPSRSGKTQVVDYVHAKFQKLESTDSDNRRMIPVLKVTMRSGGSKGGLAMAILDSLKMAGFARGSVADKFDLAIRQLELHKVKVLIIDEIQQLTDAGRSKSIRGAADVLKELFERVPITFIFVGLPNAEELCLNNTQLANRSERRVMFMPYDYSDQDQMKEFVSAVRGYYDGLVTDPYNIEIGFKTFARALYYLSAGRFGLVSNFMHTLQVEFLRTNGRFGINKNLLGAAAEKIAVDFDLDGNPFDREISDREFSVCWERMILREDLSRIVGVNGRLAHHV</sequence>
<gene>
    <name evidence="1" type="ORF">RGQ30_00120</name>
</gene>
<dbReference type="SUPFAM" id="SSF52540">
    <property type="entry name" value="P-loop containing nucleoside triphosphate hydrolases"/>
    <property type="match status" value="1"/>
</dbReference>
<reference evidence="1 2" key="1">
    <citation type="submission" date="2023-10" db="EMBL/GenBank/DDBJ databases">
        <title>Complete Genome Sequence of Limnobacter thiooxidans CS-K2T, Isolated from freshwater lake sediments in Bavaria, Germany.</title>
        <authorList>
            <person name="Naruki M."/>
            <person name="Watanabe A."/>
            <person name="Warashina T."/>
            <person name="Morita T."/>
            <person name="Arakawa K."/>
        </authorList>
    </citation>
    <scope>NUCLEOTIDE SEQUENCE [LARGE SCALE GENOMIC DNA]</scope>
    <source>
        <strain evidence="1 2">CS-K2</strain>
    </source>
</reference>
<accession>A0AA86IYJ2</accession>
<dbReference type="EMBL" id="AP028947">
    <property type="protein sequence ID" value="BET24511.1"/>
    <property type="molecule type" value="Genomic_DNA"/>
</dbReference>
<dbReference type="Proteomes" id="UP001329151">
    <property type="component" value="Chromosome"/>
</dbReference>
<evidence type="ECO:0000313" key="1">
    <source>
        <dbReference type="EMBL" id="BET24511.1"/>
    </source>
</evidence>
<dbReference type="RefSeq" id="WP_130557239.1">
    <property type="nucleotide sequence ID" value="NZ_AP028947.1"/>
</dbReference>
<proteinExistence type="predicted"/>